<dbReference type="InterPro" id="IPR050446">
    <property type="entry name" value="FAD-oxidoreductase/Apoptosis"/>
</dbReference>
<dbReference type="InterPro" id="IPR023753">
    <property type="entry name" value="FAD/NAD-binding_dom"/>
</dbReference>
<evidence type="ECO:0000256" key="3">
    <source>
        <dbReference type="ARBA" id="ARBA00022827"/>
    </source>
</evidence>
<comment type="caution">
    <text evidence="7">The sequence shown here is derived from an EMBL/GenBank/DDBJ whole genome shotgun (WGS) entry which is preliminary data.</text>
</comment>
<dbReference type="SUPFAM" id="SSF55424">
    <property type="entry name" value="FAD/NAD-linked reductases, dimerisation (C-terminal) domain"/>
    <property type="match status" value="1"/>
</dbReference>
<dbReference type="InterPro" id="IPR036188">
    <property type="entry name" value="FAD/NAD-bd_sf"/>
</dbReference>
<evidence type="ECO:0000313" key="8">
    <source>
        <dbReference type="Proteomes" id="UP001501570"/>
    </source>
</evidence>
<proteinExistence type="predicted"/>
<evidence type="ECO:0000256" key="2">
    <source>
        <dbReference type="ARBA" id="ARBA00022630"/>
    </source>
</evidence>
<protein>
    <submittedName>
        <fullName evidence="7">FAD-dependent oxidoreductase</fullName>
    </submittedName>
</protein>
<evidence type="ECO:0000256" key="1">
    <source>
        <dbReference type="ARBA" id="ARBA00001974"/>
    </source>
</evidence>
<dbReference type="Proteomes" id="UP001501570">
    <property type="component" value="Unassembled WGS sequence"/>
</dbReference>
<feature type="domain" description="FAD/NAD(P)-binding" evidence="5">
    <location>
        <begin position="3"/>
        <end position="297"/>
    </location>
</feature>
<evidence type="ECO:0000256" key="4">
    <source>
        <dbReference type="ARBA" id="ARBA00023002"/>
    </source>
</evidence>
<keyword evidence="4" id="KW-0560">Oxidoreductase</keyword>
<evidence type="ECO:0000259" key="6">
    <source>
        <dbReference type="Pfam" id="PF14759"/>
    </source>
</evidence>
<keyword evidence="3" id="KW-0274">FAD</keyword>
<sequence>MREVVVVGASLAGLRAAETLRRQGFDGTVTLVGDEAHPPYDRPPLSKGFAGGTVGREQIHLRQSAELSATWLLGRRAVGLDTGRREVRLDGGETLGYDGLVVATGATPRRLPGLPEHLPGLHLLRTVDDALALRDELRPGARVVIVGGGFIGAELASTCRDLGLPVTVVTPLPLMVSALGPLSSAAAKRARRHGVDLIEGIAVTGVDADERVRGVRLADGGVIPADVVVVAVGVVPATDWLAGSGVELENGVVCDETLAVRGVDDVVAAGDVARWPHPALGGGLLRLEHWTNAAEQAAAAAGRLLRGSGPRFAPVPSFWSDQFGVRLQGIGLPGLADEATVVDGDASGEHFVAEYRRGGELIGALCAGTVKPLLPYRRQLVGAFA</sequence>
<keyword evidence="8" id="KW-1185">Reference proteome</keyword>
<organism evidence="7 8">
    <name type="scientific">Rugosimonospora acidiphila</name>
    <dbReference type="NCBI Taxonomy" id="556531"/>
    <lineage>
        <taxon>Bacteria</taxon>
        <taxon>Bacillati</taxon>
        <taxon>Actinomycetota</taxon>
        <taxon>Actinomycetes</taxon>
        <taxon>Micromonosporales</taxon>
        <taxon>Micromonosporaceae</taxon>
        <taxon>Rugosimonospora</taxon>
    </lineage>
</organism>
<dbReference type="SUPFAM" id="SSF51905">
    <property type="entry name" value="FAD/NAD(P)-binding domain"/>
    <property type="match status" value="1"/>
</dbReference>
<dbReference type="PRINTS" id="PR00368">
    <property type="entry name" value="FADPNR"/>
</dbReference>
<accession>A0ABP9S206</accession>
<name>A0ABP9S206_9ACTN</name>
<dbReference type="PANTHER" id="PTHR43557">
    <property type="entry name" value="APOPTOSIS-INDUCING FACTOR 1"/>
    <property type="match status" value="1"/>
</dbReference>
<dbReference type="PRINTS" id="PR00411">
    <property type="entry name" value="PNDRDTASEI"/>
</dbReference>
<evidence type="ECO:0000259" key="5">
    <source>
        <dbReference type="Pfam" id="PF07992"/>
    </source>
</evidence>
<evidence type="ECO:0000313" key="7">
    <source>
        <dbReference type="EMBL" id="GAA5190374.1"/>
    </source>
</evidence>
<comment type="cofactor">
    <cofactor evidence="1">
        <name>FAD</name>
        <dbReference type="ChEBI" id="CHEBI:57692"/>
    </cofactor>
</comment>
<dbReference type="Pfam" id="PF14759">
    <property type="entry name" value="Reductase_C"/>
    <property type="match status" value="1"/>
</dbReference>
<dbReference type="Pfam" id="PF07992">
    <property type="entry name" value="Pyr_redox_2"/>
    <property type="match status" value="1"/>
</dbReference>
<dbReference type="Gene3D" id="3.50.50.60">
    <property type="entry name" value="FAD/NAD(P)-binding domain"/>
    <property type="match status" value="2"/>
</dbReference>
<keyword evidence="2" id="KW-0285">Flavoprotein</keyword>
<feature type="domain" description="Reductase C-terminal" evidence="6">
    <location>
        <begin position="318"/>
        <end position="378"/>
    </location>
</feature>
<gene>
    <name evidence="7" type="ORF">GCM10023322_45350</name>
</gene>
<dbReference type="InterPro" id="IPR028202">
    <property type="entry name" value="Reductase_C"/>
</dbReference>
<dbReference type="PANTHER" id="PTHR43557:SF2">
    <property type="entry name" value="RIESKE DOMAIN-CONTAINING PROTEIN-RELATED"/>
    <property type="match status" value="1"/>
</dbReference>
<dbReference type="InterPro" id="IPR016156">
    <property type="entry name" value="FAD/NAD-linked_Rdtase_dimer_sf"/>
</dbReference>
<dbReference type="EMBL" id="BAABJQ010000014">
    <property type="protein sequence ID" value="GAA5190374.1"/>
    <property type="molecule type" value="Genomic_DNA"/>
</dbReference>
<reference evidence="8" key="1">
    <citation type="journal article" date="2019" name="Int. J. Syst. Evol. Microbiol.">
        <title>The Global Catalogue of Microorganisms (GCM) 10K type strain sequencing project: providing services to taxonomists for standard genome sequencing and annotation.</title>
        <authorList>
            <consortium name="The Broad Institute Genomics Platform"/>
            <consortium name="The Broad Institute Genome Sequencing Center for Infectious Disease"/>
            <person name="Wu L."/>
            <person name="Ma J."/>
        </authorList>
    </citation>
    <scope>NUCLEOTIDE SEQUENCE [LARGE SCALE GENOMIC DNA]</scope>
    <source>
        <strain evidence="8">JCM 18304</strain>
    </source>
</reference>
<dbReference type="Gene3D" id="3.30.390.30">
    <property type="match status" value="1"/>
</dbReference>